<reference evidence="2" key="1">
    <citation type="submission" date="2020-09" db="EMBL/GenBank/DDBJ databases">
        <title>New species isolated from human feces.</title>
        <authorList>
            <person name="Kitahara M."/>
            <person name="Shigeno Y."/>
            <person name="Shime M."/>
            <person name="Matsumoto Y."/>
            <person name="Nakamura S."/>
            <person name="Motooka D."/>
            <person name="Fukuoka S."/>
            <person name="Nishikawa H."/>
            <person name="Benno Y."/>
        </authorList>
    </citation>
    <scope>NUCLEOTIDE SEQUENCE</scope>
    <source>
        <strain evidence="2">MM35</strain>
    </source>
</reference>
<evidence type="ECO:0000313" key="3">
    <source>
        <dbReference type="Proteomes" id="UP000681343"/>
    </source>
</evidence>
<name>A0A810Q0Z3_9FIRM</name>
<sequence length="141" mass="15271">MRIGTWINKRVGLGLLLSVLLCVAGAALGALLESKELLQESQEGVWMCVTWAVAAFVGCRFSLQNTEGRLAHIAVQGALLYLAVWCGALAAGTDMQFRTNGWYITACIWGGAVVSAILPEGKKKKRRSRTAGKHRGRKGRQ</sequence>
<protein>
    <submittedName>
        <fullName evidence="2">Uncharacterized protein</fullName>
    </submittedName>
</protein>
<feature type="transmembrane region" description="Helical" evidence="1">
    <location>
        <begin position="102"/>
        <end position="119"/>
    </location>
</feature>
<feature type="transmembrane region" description="Helical" evidence="1">
    <location>
        <begin position="44"/>
        <end position="63"/>
    </location>
</feature>
<keyword evidence="3" id="KW-1185">Reference proteome</keyword>
<dbReference type="Proteomes" id="UP000681343">
    <property type="component" value="Chromosome"/>
</dbReference>
<accession>A0A810Q0Z3</accession>
<dbReference type="RefSeq" id="WP_212819200.1">
    <property type="nucleotide sequence ID" value="NZ_AP023415.1"/>
</dbReference>
<proteinExistence type="predicted"/>
<evidence type="ECO:0000313" key="2">
    <source>
        <dbReference type="EMBL" id="BCK78423.1"/>
    </source>
</evidence>
<keyword evidence="1" id="KW-0472">Membrane</keyword>
<dbReference type="EMBL" id="AP023415">
    <property type="protein sequence ID" value="BCK78423.1"/>
    <property type="molecule type" value="Genomic_DNA"/>
</dbReference>
<dbReference type="AlphaFoldDB" id="A0A810Q0Z3"/>
<keyword evidence="1" id="KW-1133">Transmembrane helix</keyword>
<feature type="transmembrane region" description="Helical" evidence="1">
    <location>
        <begin position="70"/>
        <end position="90"/>
    </location>
</feature>
<keyword evidence="1" id="KW-0812">Transmembrane</keyword>
<dbReference type="KEGG" id="vfa:MM35RIKEN_06150"/>
<evidence type="ECO:0000256" key="1">
    <source>
        <dbReference type="SAM" id="Phobius"/>
    </source>
</evidence>
<feature type="transmembrane region" description="Helical" evidence="1">
    <location>
        <begin position="12"/>
        <end position="32"/>
    </location>
</feature>
<gene>
    <name evidence="2" type="ORF">MM35RIKEN_06150</name>
</gene>
<organism evidence="2 3">
    <name type="scientific">Vescimonas fastidiosa</name>
    <dbReference type="NCBI Taxonomy" id="2714353"/>
    <lineage>
        <taxon>Bacteria</taxon>
        <taxon>Bacillati</taxon>
        <taxon>Bacillota</taxon>
        <taxon>Clostridia</taxon>
        <taxon>Eubacteriales</taxon>
        <taxon>Oscillospiraceae</taxon>
        <taxon>Vescimonas</taxon>
    </lineage>
</organism>